<sequence length="82" mass="9386">MHTPLPFAQDPGTFENCLAPLRDKPFYSQEPAPEYLPLLRYRVVNAGKNFFHIKEISSGRVRGFRRNHNEACALARALEINS</sequence>
<organism evidence="1 2">
    <name type="scientific">Pseudomonas fluorescens</name>
    <dbReference type="NCBI Taxonomy" id="294"/>
    <lineage>
        <taxon>Bacteria</taxon>
        <taxon>Pseudomonadati</taxon>
        <taxon>Pseudomonadota</taxon>
        <taxon>Gammaproteobacteria</taxon>
        <taxon>Pseudomonadales</taxon>
        <taxon>Pseudomonadaceae</taxon>
        <taxon>Pseudomonas</taxon>
    </lineage>
</organism>
<name>A0A5E7FK25_PSEFL</name>
<dbReference type="OrthoDB" id="7001856at2"/>
<protein>
    <submittedName>
        <fullName evidence="1">Uncharacterized protein</fullName>
    </submittedName>
</protein>
<evidence type="ECO:0000313" key="2">
    <source>
        <dbReference type="Proteomes" id="UP000379480"/>
    </source>
</evidence>
<reference evidence="1 2" key="1">
    <citation type="submission" date="2019-09" db="EMBL/GenBank/DDBJ databases">
        <authorList>
            <person name="Chandra G."/>
            <person name="Truman W A."/>
        </authorList>
    </citation>
    <scope>NUCLEOTIDE SEQUENCE [LARGE SCALE GENOMIC DNA]</scope>
    <source>
        <strain evidence="1">PS723</strain>
    </source>
</reference>
<evidence type="ECO:0000313" key="1">
    <source>
        <dbReference type="EMBL" id="VVO39254.1"/>
    </source>
</evidence>
<dbReference type="AlphaFoldDB" id="A0A5E7FK25"/>
<accession>A0A5E7FK25</accession>
<gene>
    <name evidence="1" type="ORF">PS723_05665</name>
</gene>
<dbReference type="Proteomes" id="UP000379480">
    <property type="component" value="Unassembled WGS sequence"/>
</dbReference>
<dbReference type="EMBL" id="CABVHY010000038">
    <property type="protein sequence ID" value="VVO39254.1"/>
    <property type="molecule type" value="Genomic_DNA"/>
</dbReference>
<proteinExistence type="predicted"/>